<name>A0A445BQZ9_ARAHY</name>
<keyword evidence="3" id="KW-1185">Reference proteome</keyword>
<feature type="region of interest" description="Disordered" evidence="1">
    <location>
        <begin position="225"/>
        <end position="284"/>
    </location>
</feature>
<dbReference type="STRING" id="3818.A0A445BQZ9"/>
<feature type="compositionally biased region" description="Polar residues" evidence="1">
    <location>
        <begin position="80"/>
        <end position="90"/>
    </location>
</feature>
<feature type="region of interest" description="Disordered" evidence="1">
    <location>
        <begin position="137"/>
        <end position="171"/>
    </location>
</feature>
<protein>
    <submittedName>
        <fullName evidence="2">Uncharacterized protein</fullName>
    </submittedName>
</protein>
<evidence type="ECO:0000313" key="2">
    <source>
        <dbReference type="EMBL" id="RYR41119.1"/>
    </source>
</evidence>
<dbReference type="Proteomes" id="UP000289738">
    <property type="component" value="Chromosome A08"/>
</dbReference>
<dbReference type="PANTHER" id="PTHR33472">
    <property type="entry name" value="OS01G0106600 PROTEIN"/>
    <property type="match status" value="1"/>
</dbReference>
<dbReference type="PANTHER" id="PTHR33472:SF24">
    <property type="entry name" value="VEGETATIVE CELL WALL PROTEIN GP1-LIKE"/>
    <property type="match status" value="1"/>
</dbReference>
<feature type="compositionally biased region" description="Polar residues" evidence="1">
    <location>
        <begin position="137"/>
        <end position="164"/>
    </location>
</feature>
<proteinExistence type="predicted"/>
<feature type="compositionally biased region" description="Low complexity" evidence="1">
    <location>
        <begin position="46"/>
        <end position="58"/>
    </location>
</feature>
<feature type="compositionally biased region" description="Pro residues" evidence="1">
    <location>
        <begin position="33"/>
        <end position="45"/>
    </location>
</feature>
<accession>A0A445BQZ9</accession>
<feature type="compositionally biased region" description="Acidic residues" evidence="1">
    <location>
        <begin position="254"/>
        <end position="269"/>
    </location>
</feature>
<gene>
    <name evidence="2" type="ORF">Ahy_A08g037516</name>
</gene>
<evidence type="ECO:0000313" key="3">
    <source>
        <dbReference type="Proteomes" id="UP000289738"/>
    </source>
</evidence>
<sequence length="394" mass="43507">MPQKKKQLRFKIPWISSSSSASKQKSKPERPPFRPPGIAPAPAPALPHSSPSSQSQQQQEREAPSHPAESPASSVILDSPVSSPSRTPHSASKHEEHEKMKSAEFKKEPEEAKEIVLVMEHEPIKEESIERKMMFATSSSSGKDIKVVSNSGNTSTMNVSSTTIPLKEEKQDHVNTQLQKGIKENISCFVQKLATVTPTQPPTEIDDDHKSFSVVTLAGDNKGATMHVAEGSSNKTKKDGSIRIHRAYKKKNPEEEEEEETTDAGDENDASASEKKDDDDDDDVAANKAYVNSNIQSVNNSVMVQGSVSERDPGVRVVLPNYQQSHEPKAPALETRRVEMNGNRVSYPRPVVRRRCLRGLFMEPSDSEPDNPDKPRLHGCKFRCGDNNKAADIM</sequence>
<feature type="compositionally biased region" description="Basic and acidic residues" evidence="1">
    <location>
        <begin position="92"/>
        <end position="112"/>
    </location>
</feature>
<feature type="compositionally biased region" description="Low complexity" evidence="1">
    <location>
        <begin position="65"/>
        <end position="74"/>
    </location>
</feature>
<evidence type="ECO:0000256" key="1">
    <source>
        <dbReference type="SAM" id="MobiDB-lite"/>
    </source>
</evidence>
<feature type="region of interest" description="Disordered" evidence="1">
    <location>
        <begin position="1"/>
        <end position="112"/>
    </location>
</feature>
<dbReference type="EMBL" id="SDMP01000008">
    <property type="protein sequence ID" value="RYR41119.1"/>
    <property type="molecule type" value="Genomic_DNA"/>
</dbReference>
<comment type="caution">
    <text evidence="2">The sequence shown here is derived from an EMBL/GenBank/DDBJ whole genome shotgun (WGS) entry which is preliminary data.</text>
</comment>
<reference evidence="2 3" key="1">
    <citation type="submission" date="2019-01" db="EMBL/GenBank/DDBJ databases">
        <title>Sequencing of cultivated peanut Arachis hypogaea provides insights into genome evolution and oil improvement.</title>
        <authorList>
            <person name="Chen X."/>
        </authorList>
    </citation>
    <scope>NUCLEOTIDE SEQUENCE [LARGE SCALE GENOMIC DNA]</scope>
    <source>
        <strain evidence="3">cv. Fuhuasheng</strain>
        <tissue evidence="2">Leaves</tissue>
    </source>
</reference>
<dbReference type="AlphaFoldDB" id="A0A445BQZ9"/>
<dbReference type="OrthoDB" id="1709592at2759"/>
<organism evidence="2 3">
    <name type="scientific">Arachis hypogaea</name>
    <name type="common">Peanut</name>
    <dbReference type="NCBI Taxonomy" id="3818"/>
    <lineage>
        <taxon>Eukaryota</taxon>
        <taxon>Viridiplantae</taxon>
        <taxon>Streptophyta</taxon>
        <taxon>Embryophyta</taxon>
        <taxon>Tracheophyta</taxon>
        <taxon>Spermatophyta</taxon>
        <taxon>Magnoliopsida</taxon>
        <taxon>eudicotyledons</taxon>
        <taxon>Gunneridae</taxon>
        <taxon>Pentapetalae</taxon>
        <taxon>rosids</taxon>
        <taxon>fabids</taxon>
        <taxon>Fabales</taxon>
        <taxon>Fabaceae</taxon>
        <taxon>Papilionoideae</taxon>
        <taxon>50 kb inversion clade</taxon>
        <taxon>dalbergioids sensu lato</taxon>
        <taxon>Dalbergieae</taxon>
        <taxon>Pterocarpus clade</taxon>
        <taxon>Arachis</taxon>
    </lineage>
</organism>